<feature type="domain" description="DUF4340" evidence="2">
    <location>
        <begin position="70"/>
        <end position="254"/>
    </location>
</feature>
<gene>
    <name evidence="3" type="ORF">EOD42_25150</name>
</gene>
<evidence type="ECO:0000313" key="3">
    <source>
        <dbReference type="EMBL" id="RVT89594.1"/>
    </source>
</evidence>
<dbReference type="InterPro" id="IPR006311">
    <property type="entry name" value="TAT_signal"/>
</dbReference>
<dbReference type="Pfam" id="PF14238">
    <property type="entry name" value="DUF4340"/>
    <property type="match status" value="1"/>
</dbReference>
<name>A0A437LW18_9PROT</name>
<comment type="caution">
    <text evidence="3">The sequence shown here is derived from an EMBL/GenBank/DDBJ whole genome shotgun (WGS) entry which is preliminary data.</text>
</comment>
<proteinExistence type="predicted"/>
<dbReference type="InterPro" id="IPR025641">
    <property type="entry name" value="DUF4340"/>
</dbReference>
<evidence type="ECO:0000256" key="1">
    <source>
        <dbReference type="SAM" id="SignalP"/>
    </source>
</evidence>
<dbReference type="OrthoDB" id="7359157at2"/>
<accession>A0A437LW18</accession>
<organism evidence="3 4">
    <name type="scientific">Rhodovarius crocodyli</name>
    <dbReference type="NCBI Taxonomy" id="1979269"/>
    <lineage>
        <taxon>Bacteria</taxon>
        <taxon>Pseudomonadati</taxon>
        <taxon>Pseudomonadota</taxon>
        <taxon>Alphaproteobacteria</taxon>
        <taxon>Acetobacterales</taxon>
        <taxon>Roseomonadaceae</taxon>
        <taxon>Rhodovarius</taxon>
    </lineage>
</organism>
<protein>
    <submittedName>
        <fullName evidence="3">DUF4340 domain-containing protein</fullName>
    </submittedName>
</protein>
<reference evidence="3 4" key="1">
    <citation type="submission" date="2019-01" db="EMBL/GenBank/DDBJ databases">
        <authorList>
            <person name="Chen W.-M."/>
        </authorList>
    </citation>
    <scope>NUCLEOTIDE SEQUENCE [LARGE SCALE GENOMIC DNA]</scope>
    <source>
        <strain evidence="3 4">CCP-6</strain>
    </source>
</reference>
<dbReference type="Proteomes" id="UP000282957">
    <property type="component" value="Unassembled WGS sequence"/>
</dbReference>
<keyword evidence="4" id="KW-1185">Reference proteome</keyword>
<feature type="chain" id="PRO_5019153372" evidence="1">
    <location>
        <begin position="22"/>
        <end position="332"/>
    </location>
</feature>
<feature type="signal peptide" evidence="1">
    <location>
        <begin position="1"/>
        <end position="21"/>
    </location>
</feature>
<dbReference type="AlphaFoldDB" id="A0A437LW18"/>
<evidence type="ECO:0000313" key="4">
    <source>
        <dbReference type="Proteomes" id="UP000282957"/>
    </source>
</evidence>
<dbReference type="PROSITE" id="PS51318">
    <property type="entry name" value="TAT"/>
    <property type="match status" value="1"/>
</dbReference>
<evidence type="ECO:0000259" key="2">
    <source>
        <dbReference type="Pfam" id="PF14238"/>
    </source>
</evidence>
<sequence length="332" mass="36174">MNRRVLIAGAAAAGAAGIAAALLLGEDDAPATAQGGLMFPGLTERLAQAAKVEIRRNEAALTLVRREDRWVIGERNDYPALDSKLRELLTGLTELRLIEPRATDLAGWARLGVDDPASNGSTAAFLRVLDGQGRSIAELYIGRRRVRVQGGLPESVYVRRGGETQAWLAEGRVPVEADPASWMDREVANFPSERILGATIRRVGERPLTVARLEPGAPLVITDPADPPSQNRAALDEVMRGFEYLTFMDAVPAAESRGEALGESTFSLTEELRVTVWASKLDQFLFVRLQAEGGVEATVLNRRWSGWAYQVGVWKEKSFVPTLEDLTRESAG</sequence>
<keyword evidence="1" id="KW-0732">Signal</keyword>
<dbReference type="EMBL" id="SACL01000018">
    <property type="protein sequence ID" value="RVT89594.1"/>
    <property type="molecule type" value="Genomic_DNA"/>
</dbReference>